<keyword evidence="5" id="KW-0695">RNA-directed DNA polymerase</keyword>
<dbReference type="PANTHER" id="PTHR37984:SF5">
    <property type="entry name" value="PROTEIN NYNRIN-LIKE"/>
    <property type="match status" value="1"/>
</dbReference>
<dbReference type="InterPro" id="IPR041577">
    <property type="entry name" value="RT_RNaseH_2"/>
</dbReference>
<dbReference type="Proteomes" id="UP001151760">
    <property type="component" value="Unassembled WGS sequence"/>
</dbReference>
<dbReference type="GO" id="GO:0003964">
    <property type="term" value="F:RNA-directed DNA polymerase activity"/>
    <property type="evidence" value="ECO:0007669"/>
    <property type="project" value="UniProtKB-KW"/>
</dbReference>
<dbReference type="Pfam" id="PF17919">
    <property type="entry name" value="RT_RNaseH_2"/>
    <property type="match status" value="1"/>
</dbReference>
<evidence type="ECO:0000256" key="1">
    <source>
        <dbReference type="ARBA" id="ARBA00023268"/>
    </source>
</evidence>
<feature type="region of interest" description="Disordered" evidence="2">
    <location>
        <begin position="1009"/>
        <end position="1055"/>
    </location>
</feature>
<keyword evidence="6" id="KW-1185">Reference proteome</keyword>
<protein>
    <submittedName>
        <fullName evidence="5">Reverse transcriptase domain-containing protein</fullName>
    </submittedName>
</protein>
<feature type="region of interest" description="Disordered" evidence="2">
    <location>
        <begin position="319"/>
        <end position="378"/>
    </location>
</feature>
<evidence type="ECO:0000313" key="5">
    <source>
        <dbReference type="EMBL" id="GJT51179.1"/>
    </source>
</evidence>
<dbReference type="Gene3D" id="3.30.70.270">
    <property type="match status" value="3"/>
</dbReference>
<organism evidence="5 6">
    <name type="scientific">Tanacetum coccineum</name>
    <dbReference type="NCBI Taxonomy" id="301880"/>
    <lineage>
        <taxon>Eukaryota</taxon>
        <taxon>Viridiplantae</taxon>
        <taxon>Streptophyta</taxon>
        <taxon>Embryophyta</taxon>
        <taxon>Tracheophyta</taxon>
        <taxon>Spermatophyta</taxon>
        <taxon>Magnoliopsida</taxon>
        <taxon>eudicotyledons</taxon>
        <taxon>Gunneridae</taxon>
        <taxon>Pentapetalae</taxon>
        <taxon>asterids</taxon>
        <taxon>campanulids</taxon>
        <taxon>Asterales</taxon>
        <taxon>Asteraceae</taxon>
        <taxon>Asteroideae</taxon>
        <taxon>Anthemideae</taxon>
        <taxon>Anthemidinae</taxon>
        <taxon>Tanacetum</taxon>
    </lineage>
</organism>
<dbReference type="InterPro" id="IPR050951">
    <property type="entry name" value="Retrovirus_Pol_polyprotein"/>
</dbReference>
<evidence type="ECO:0000313" key="6">
    <source>
        <dbReference type="Proteomes" id="UP001151760"/>
    </source>
</evidence>
<evidence type="ECO:0000259" key="4">
    <source>
        <dbReference type="Pfam" id="PF24626"/>
    </source>
</evidence>
<proteinExistence type="predicted"/>
<dbReference type="InterPro" id="IPR043128">
    <property type="entry name" value="Rev_trsase/Diguanyl_cyclase"/>
</dbReference>
<dbReference type="CDD" id="cd09272">
    <property type="entry name" value="RNase_HI_RT_Ty1"/>
    <property type="match status" value="1"/>
</dbReference>
<accession>A0ABQ5EJV5</accession>
<comment type="caution">
    <text evidence="5">The sequence shown here is derived from an EMBL/GenBank/DDBJ whole genome shotgun (WGS) entry which is preliminary data.</text>
</comment>
<dbReference type="InterPro" id="IPR056924">
    <property type="entry name" value="SH3_Tf2-1"/>
</dbReference>
<keyword evidence="5" id="KW-0548">Nucleotidyltransferase</keyword>
<feature type="compositionally biased region" description="Polar residues" evidence="2">
    <location>
        <begin position="1043"/>
        <end position="1053"/>
    </location>
</feature>
<feature type="compositionally biased region" description="Acidic residues" evidence="2">
    <location>
        <begin position="340"/>
        <end position="367"/>
    </location>
</feature>
<feature type="compositionally biased region" description="Acidic residues" evidence="2">
    <location>
        <begin position="319"/>
        <end position="333"/>
    </location>
</feature>
<feature type="domain" description="Reverse transcriptase/retrotransposon-derived protein RNase H-like" evidence="3">
    <location>
        <begin position="643"/>
        <end position="694"/>
    </location>
</feature>
<reference evidence="5" key="2">
    <citation type="submission" date="2022-01" db="EMBL/GenBank/DDBJ databases">
        <authorList>
            <person name="Yamashiro T."/>
            <person name="Shiraishi A."/>
            <person name="Satake H."/>
            <person name="Nakayama K."/>
        </authorList>
    </citation>
    <scope>NUCLEOTIDE SEQUENCE</scope>
</reference>
<dbReference type="PANTHER" id="PTHR37984">
    <property type="entry name" value="PROTEIN CBG26694"/>
    <property type="match status" value="1"/>
</dbReference>
<evidence type="ECO:0000259" key="3">
    <source>
        <dbReference type="Pfam" id="PF17919"/>
    </source>
</evidence>
<name>A0ABQ5EJV5_9ASTR</name>
<feature type="domain" description="Tf2-1-like SH3-like" evidence="4">
    <location>
        <begin position="770"/>
        <end position="820"/>
    </location>
</feature>
<evidence type="ECO:0000256" key="2">
    <source>
        <dbReference type="SAM" id="MobiDB-lite"/>
    </source>
</evidence>
<gene>
    <name evidence="5" type="ORF">Tco_0977336</name>
</gene>
<keyword evidence="1" id="KW-0511">Multifunctional enzyme</keyword>
<sequence>MVIETEGLVVRGYRQEEGIDFEESFAPVARMEAIRYFGICCTQIVHCVSNGRVNWLSCMKSLKKYGMETCDPVGTPMEIKDKLDLDQNGSPVDATKYRSMIGALMYLTTNNTGLCMTKDSGIELTGFSDADYADVKKLQEVLPGGAHFLVEKLLTDYGFYFNKIPIYCDSKSAIAISCNPVQHSRTKHIAVRYHFIKEHVEMGTIELYFVKTDYQLADLFTKALPGELFGNSGNTQCVSNDFSDTLIDFSSNGFMDLHGNISKTDQPIFSTGGNKAVKVASEGIYVRIYPDVLPDIRSLKPLPADASPTAVSPSYIADSDLEEDEEDPEEDPADYPADGGDNDDNESSDDDNNDDDVVNDEEDEEEEHLASPDPSAILIDDLEMMTTVNQGMSVEEIERVVAQRVANAIEAIAIYEMKTNMARKSMIQTERQEDKSKKEHEEHLKAILELLEKEELASPKTPTEIRQSLGLARYYQKFIEGFLKIAKSMTKLTQKGVKFDWGDKAEAAFQLIKQKLCSALIPGAAPAAPAPYRLAPSERKVLSEQLKELSDNGFIRPSSSPWGAPVLIDDMFDQLQGSSVYSKIELRSDHHQLRVLEGDIPKTAFRTCQGIHVDPAKIESIKDWASPKTSTEIRQLLGVKFDWGDKQEAAFQLLKQKLCSAPILALPKGSKDFVVYCDVSHKGLGVVLMQREKIEAHKPENIKNENVGGMIRKDIPQKKLEPHVDGTLCLNSRKLPKSSQGYDTIWMIGDRLTKEVVTRETNPMEKLARMYLKEGKLNRRYVGPFKVLERVRTVAYKLELPQELSKVHNTFHVSNLEKCHANEPFAVLLDGLHIDDQLHFVKELVESMDCEVKRLKQIRIPIVKVQWNSRTVSKVPDTEDTIKFMLDTKEFTYIVDMFHVTLHFPVETPKNPFVTPVNIQTIEAFMNRVGYQGVVDKKFPDIPQRVDEDYHTIKDDTPLVSVYTTGNVIVRGMLILDTFFTEKIHATDDFKEYETVFVGVDVLINQPQPDVSTQGMHRSTPRAHRTPIVSTASLQGKKRKQTAGESSSPQKSLKITIRQKQVVEGEKDVDDSEDSHLPGALRKMCRTQGYMIQNMERKCVKTKYFWKTHKKVDRVLHEIVPQLAKKAIDDLIENNLKPSIAATIIEDHDAFHSDVPDLVSQEFNAQAQKIIEELFKNYVESNVIQVHPTTTTSTGITSSVDLQQQLYLNMIRSLQDQANIPVLWEVEEIVIDDDEVTPKDETPKLIKELQNVDTHVPTIFDRARMKATLNDMLSNQFKNAREYAYHLEQTTNFMENQIVWESRQEDIRRLVPRPLVFFGLQRNPNEPPRITEVVRITTDQPHGLDFLEQIIMIRENDKPDSFSEADFKYLDKNDIEDLYYLCRNKKVNYRETKLINSLITFIRNRVIWERVHDFQLGIESYQIKVNLTAPTLTFPGVKAYEPYLIVDKPNMGLKEVKLKIFQSEPWKKPPLLSELDHDIMRAFEREIAKRLSDQEQMRGWKSFVNGRPILLTMKHL</sequence>
<dbReference type="Pfam" id="PF24626">
    <property type="entry name" value="SH3_Tf2-1"/>
    <property type="match status" value="1"/>
</dbReference>
<dbReference type="SUPFAM" id="SSF56672">
    <property type="entry name" value="DNA/RNA polymerases"/>
    <property type="match status" value="2"/>
</dbReference>
<dbReference type="EMBL" id="BQNB010016384">
    <property type="protein sequence ID" value="GJT51179.1"/>
    <property type="molecule type" value="Genomic_DNA"/>
</dbReference>
<keyword evidence="5" id="KW-0808">Transferase</keyword>
<dbReference type="Gene3D" id="3.10.10.10">
    <property type="entry name" value="HIV Type 1 Reverse Transcriptase, subunit A, domain 1"/>
    <property type="match status" value="2"/>
</dbReference>
<dbReference type="InterPro" id="IPR043502">
    <property type="entry name" value="DNA/RNA_pol_sf"/>
</dbReference>
<reference evidence="5" key="1">
    <citation type="journal article" date="2022" name="Int. J. Mol. Sci.">
        <title>Draft Genome of Tanacetum Coccineum: Genomic Comparison of Closely Related Tanacetum-Family Plants.</title>
        <authorList>
            <person name="Yamashiro T."/>
            <person name="Shiraishi A."/>
            <person name="Nakayama K."/>
            <person name="Satake H."/>
        </authorList>
    </citation>
    <scope>NUCLEOTIDE SEQUENCE</scope>
</reference>